<organism evidence="4">
    <name type="scientific">Thelazia callipaeda</name>
    <name type="common">Oriental eyeworm</name>
    <name type="synonym">Parasitic nematode</name>
    <dbReference type="NCBI Taxonomy" id="103827"/>
    <lineage>
        <taxon>Eukaryota</taxon>
        <taxon>Metazoa</taxon>
        <taxon>Ecdysozoa</taxon>
        <taxon>Nematoda</taxon>
        <taxon>Chromadorea</taxon>
        <taxon>Rhabditida</taxon>
        <taxon>Spirurina</taxon>
        <taxon>Spiruromorpha</taxon>
        <taxon>Thelazioidea</taxon>
        <taxon>Thelaziidae</taxon>
        <taxon>Thelazia</taxon>
    </lineage>
</organism>
<keyword evidence="1" id="KW-0812">Transmembrane</keyword>
<name>A0A0N5DCB4_THECL</name>
<evidence type="ECO:0000313" key="4">
    <source>
        <dbReference type="WBParaSite" id="TCLT_0001083301-mRNA-1"/>
    </source>
</evidence>
<evidence type="ECO:0000313" key="2">
    <source>
        <dbReference type="EMBL" id="VDN08533.1"/>
    </source>
</evidence>
<reference evidence="2 3" key="2">
    <citation type="submission" date="2018-11" db="EMBL/GenBank/DDBJ databases">
        <authorList>
            <consortium name="Pathogen Informatics"/>
        </authorList>
    </citation>
    <scope>NUCLEOTIDE SEQUENCE [LARGE SCALE GENOMIC DNA]</scope>
</reference>
<dbReference type="AlphaFoldDB" id="A0A0N5DCB4"/>
<protein>
    <submittedName>
        <fullName evidence="4">ABCA8</fullName>
    </submittedName>
</protein>
<proteinExistence type="predicted"/>
<reference evidence="4" key="1">
    <citation type="submission" date="2017-02" db="UniProtKB">
        <authorList>
            <consortium name="WormBaseParasite"/>
        </authorList>
    </citation>
    <scope>IDENTIFICATION</scope>
</reference>
<keyword evidence="1" id="KW-1133">Transmembrane helix</keyword>
<dbReference type="Proteomes" id="UP000276776">
    <property type="component" value="Unassembled WGS sequence"/>
</dbReference>
<evidence type="ECO:0000313" key="3">
    <source>
        <dbReference type="Proteomes" id="UP000276776"/>
    </source>
</evidence>
<keyword evidence="3" id="KW-1185">Reference proteome</keyword>
<sequence length="225" mass="25919">MLPLKEIDSSQKHNKNDGRPVYKMYAFRFVEAGLRRTFWYFGRSIPTKKALFVFLPIAFVLLSLIGPVMHRERMKLLPPFDTFVFCNSAHYPASGHSNLRAITRTDPIFNGSNPAYSVIRRDSPSEFSIIMHSKNYDSIILDEPINLFAKLDQSVKTIVVNYERTNLTWSELCREECTENDNILQQIIESDSQKTLTYPETFITNKKTGNSTRLFLGLVVGVCFF</sequence>
<dbReference type="EMBL" id="UYYF01005395">
    <property type="protein sequence ID" value="VDN08533.1"/>
    <property type="molecule type" value="Genomic_DNA"/>
</dbReference>
<dbReference type="OrthoDB" id="5854469at2759"/>
<dbReference type="OMA" id="EECTEND"/>
<feature type="transmembrane region" description="Helical" evidence="1">
    <location>
        <begin position="50"/>
        <end position="69"/>
    </location>
</feature>
<gene>
    <name evidence="2" type="ORF">TCLT_LOCUS10815</name>
</gene>
<evidence type="ECO:0000256" key="1">
    <source>
        <dbReference type="SAM" id="Phobius"/>
    </source>
</evidence>
<accession>A0A0N5DCB4</accession>
<keyword evidence="1" id="KW-0472">Membrane</keyword>
<dbReference type="WBParaSite" id="TCLT_0001083301-mRNA-1">
    <property type="protein sequence ID" value="TCLT_0001083301-mRNA-1"/>
    <property type="gene ID" value="TCLT_0001083301"/>
</dbReference>